<dbReference type="PROSITE" id="PS50005">
    <property type="entry name" value="TPR"/>
    <property type="match status" value="1"/>
</dbReference>
<keyword evidence="1" id="KW-0802">TPR repeat</keyword>
<reference evidence="4 5" key="1">
    <citation type="submission" date="2019-09" db="EMBL/GenBank/DDBJ databases">
        <title>Ecophysiology of the spiral-shaped methanotroph Methylospira mobilis as revealed by the complete genome sequence.</title>
        <authorList>
            <person name="Oshkin I.Y."/>
            <person name="Dedysh S.N."/>
            <person name="Miroshnikov K."/>
            <person name="Danilova O.V."/>
            <person name="Hakobyan A."/>
            <person name="Liesack W."/>
        </authorList>
    </citation>
    <scope>NUCLEOTIDE SEQUENCE [LARGE SCALE GENOMIC DNA]</scope>
    <source>
        <strain evidence="4 5">Shm1</strain>
    </source>
</reference>
<dbReference type="InterPro" id="IPR052943">
    <property type="entry name" value="TMTC_O-mannosyl-trnsfr"/>
</dbReference>
<protein>
    <recommendedName>
        <fullName evidence="3">ATP-grasp domain-containing protein</fullName>
    </recommendedName>
</protein>
<dbReference type="SMART" id="SM00028">
    <property type="entry name" value="TPR"/>
    <property type="match status" value="3"/>
</dbReference>
<evidence type="ECO:0000259" key="3">
    <source>
        <dbReference type="PROSITE" id="PS50975"/>
    </source>
</evidence>
<evidence type="ECO:0000256" key="2">
    <source>
        <dbReference type="PROSITE-ProRule" id="PRU00409"/>
    </source>
</evidence>
<dbReference type="GO" id="GO:0046872">
    <property type="term" value="F:metal ion binding"/>
    <property type="evidence" value="ECO:0007669"/>
    <property type="project" value="InterPro"/>
</dbReference>
<dbReference type="AlphaFoldDB" id="A0A5Q0BIH9"/>
<dbReference type="EMBL" id="CP044205">
    <property type="protein sequence ID" value="QFY42011.1"/>
    <property type="molecule type" value="Genomic_DNA"/>
</dbReference>
<proteinExistence type="predicted"/>
<organism evidence="4 5">
    <name type="scientific">Candidatus Methylospira mobilis</name>
    <dbReference type="NCBI Taxonomy" id="1808979"/>
    <lineage>
        <taxon>Bacteria</taxon>
        <taxon>Pseudomonadati</taxon>
        <taxon>Pseudomonadota</taxon>
        <taxon>Gammaproteobacteria</taxon>
        <taxon>Methylococcales</taxon>
        <taxon>Methylococcaceae</taxon>
        <taxon>Candidatus Methylospira</taxon>
    </lineage>
</organism>
<feature type="domain" description="ATP-grasp" evidence="3">
    <location>
        <begin position="350"/>
        <end position="558"/>
    </location>
</feature>
<dbReference type="RefSeq" id="WP_153247996.1">
    <property type="nucleotide sequence ID" value="NZ_CP044205.1"/>
</dbReference>
<dbReference type="SUPFAM" id="SSF48452">
    <property type="entry name" value="TPR-like"/>
    <property type="match status" value="1"/>
</dbReference>
<gene>
    <name evidence="4" type="ORF">F6R98_04700</name>
</gene>
<dbReference type="InterPro" id="IPR011990">
    <property type="entry name" value="TPR-like_helical_dom_sf"/>
</dbReference>
<dbReference type="SUPFAM" id="SSF56059">
    <property type="entry name" value="Glutathione synthetase ATP-binding domain-like"/>
    <property type="match status" value="1"/>
</dbReference>
<feature type="repeat" description="TPR" evidence="1">
    <location>
        <begin position="181"/>
        <end position="214"/>
    </location>
</feature>
<evidence type="ECO:0000313" key="5">
    <source>
        <dbReference type="Proteomes" id="UP000325755"/>
    </source>
</evidence>
<dbReference type="InParanoid" id="A0A5Q0BIH9"/>
<evidence type="ECO:0000313" key="4">
    <source>
        <dbReference type="EMBL" id="QFY42011.1"/>
    </source>
</evidence>
<name>A0A5Q0BIH9_9GAMM</name>
<accession>A0A5Q0BIH9</accession>
<dbReference type="GO" id="GO:0005524">
    <property type="term" value="F:ATP binding"/>
    <property type="evidence" value="ECO:0007669"/>
    <property type="project" value="UniProtKB-UniRule"/>
</dbReference>
<dbReference type="PANTHER" id="PTHR44809:SF1">
    <property type="entry name" value="PROTEIN O-MANNOSYL-TRANSFERASE TMTC1"/>
    <property type="match status" value="1"/>
</dbReference>
<dbReference type="PROSITE" id="PS50975">
    <property type="entry name" value="ATP_GRASP"/>
    <property type="match status" value="1"/>
</dbReference>
<dbReference type="InterPro" id="IPR011761">
    <property type="entry name" value="ATP-grasp"/>
</dbReference>
<keyword evidence="2" id="KW-0547">Nucleotide-binding</keyword>
<keyword evidence="2" id="KW-0067">ATP-binding</keyword>
<dbReference type="KEGG" id="mmob:F6R98_04700"/>
<dbReference type="OrthoDB" id="5297883at2"/>
<dbReference type="Gene3D" id="1.25.40.10">
    <property type="entry name" value="Tetratricopeptide repeat domain"/>
    <property type="match status" value="1"/>
</dbReference>
<dbReference type="Proteomes" id="UP000325755">
    <property type="component" value="Chromosome"/>
</dbReference>
<sequence length="568" mass="61859">MTIQIANRIVCYPDPSPLQAAIAGASGLIRELTAVLEREAGALYENAMPADLLEVKAGLIAAHARALERLRATPIAHELTLDELRMLDELKALDAALMTAALDSLIAADPGVIELRFRRAGMLVRQGRDEEAHRDYLAVLDKDAAHFDALNDFGNLLFDTGYRSAARTLFSQAVDTHPHRPAGYVNLANLLLSQADYDAAKSFYQTALILDSTLAEAHRGMSYALSELGDEAAASAHREPGFRGHAVMTWPHRGPGRALPLLVLSSAIGGNIPFKHLLDERTFLSSVILSEYFDPETPLPPHRLIINIVSDADLCRQGLDAAERLLAKSPAPVINSPQLIRPTGRLDNARRLGVLPGVIVPRSALIPRAELVSDTAQDLLADQDIGFPLLLRSPGFHTGRHFVRVDAPEGLAAAAGALPGAALLVMQALDARNSRGDHHKYRVMFVNGALYPLHLAFSNNWKVHYFSSAMEDQPEYRALEAAFLNDMPSVLGSKAMTALNSICQTLGLDYGGIDFALGDDGDILLFEANATMVVYRPENDEKWTYRRAAVERILDAVRAMVIERALCA</sequence>
<dbReference type="InterPro" id="IPR019734">
    <property type="entry name" value="TPR_rpt"/>
</dbReference>
<keyword evidence="5" id="KW-1185">Reference proteome</keyword>
<dbReference type="PANTHER" id="PTHR44809">
    <property type="match status" value="1"/>
</dbReference>
<evidence type="ECO:0000256" key="1">
    <source>
        <dbReference type="PROSITE-ProRule" id="PRU00339"/>
    </source>
</evidence>